<evidence type="ECO:0000256" key="15">
    <source>
        <dbReference type="ARBA" id="ARBA00042864"/>
    </source>
</evidence>
<dbReference type="InterPro" id="IPR020559">
    <property type="entry name" value="PRibGlycinamide_synth_CS"/>
</dbReference>
<keyword evidence="7" id="KW-0479">Metal-binding</keyword>
<dbReference type="FunFam" id="3.90.600.10:FF:000001">
    <property type="entry name" value="Trifunctional purine biosynthetic protein adenosine-3"/>
    <property type="match status" value="1"/>
</dbReference>
<dbReference type="Pfam" id="PF02843">
    <property type="entry name" value="GARS_C"/>
    <property type="match status" value="1"/>
</dbReference>
<evidence type="ECO:0000256" key="16">
    <source>
        <dbReference type="ARBA" id="ARBA00079592"/>
    </source>
</evidence>
<dbReference type="Gene3D" id="3.30.470.20">
    <property type="entry name" value="ATP-grasp fold, B domain"/>
    <property type="match status" value="1"/>
</dbReference>
<dbReference type="Gene3D" id="3.30.1490.20">
    <property type="entry name" value="ATP-grasp fold, A domain"/>
    <property type="match status" value="1"/>
</dbReference>
<keyword evidence="9 17" id="KW-0658">Purine biosynthesis</keyword>
<reference evidence="20 21" key="1">
    <citation type="submission" date="2015-08" db="EMBL/GenBank/DDBJ databases">
        <title>Complete genome sequence of Sulfurifustis variabilis.</title>
        <authorList>
            <person name="Miura A."/>
            <person name="Kojima H."/>
            <person name="Fukui M."/>
        </authorList>
    </citation>
    <scope>NUCLEOTIDE SEQUENCE [LARGE SCALE GENOMIC DNA]</scope>
    <source>
        <strain evidence="21">skN76</strain>
    </source>
</reference>
<dbReference type="InterPro" id="IPR011761">
    <property type="entry name" value="ATP-grasp"/>
</dbReference>
<keyword evidence="11" id="KW-0460">Magnesium</keyword>
<feature type="domain" description="ATP-grasp" evidence="19">
    <location>
        <begin position="111"/>
        <end position="318"/>
    </location>
</feature>
<evidence type="ECO:0000256" key="9">
    <source>
        <dbReference type="ARBA" id="ARBA00022755"/>
    </source>
</evidence>
<gene>
    <name evidence="17" type="primary">purD</name>
    <name evidence="20" type="ORF">SVA_3834</name>
</gene>
<evidence type="ECO:0000256" key="13">
    <source>
        <dbReference type="ARBA" id="ARBA00038345"/>
    </source>
</evidence>
<evidence type="ECO:0000256" key="14">
    <source>
        <dbReference type="ARBA" id="ARBA00042242"/>
    </source>
</evidence>
<evidence type="ECO:0000313" key="21">
    <source>
        <dbReference type="Proteomes" id="UP000218899"/>
    </source>
</evidence>
<comment type="catalytic activity">
    <reaction evidence="17">
        <text>5-phospho-beta-D-ribosylamine + glycine + ATP = N(1)-(5-phospho-beta-D-ribosyl)glycinamide + ADP + phosphate + H(+)</text>
        <dbReference type="Rhea" id="RHEA:17453"/>
        <dbReference type="ChEBI" id="CHEBI:15378"/>
        <dbReference type="ChEBI" id="CHEBI:30616"/>
        <dbReference type="ChEBI" id="CHEBI:43474"/>
        <dbReference type="ChEBI" id="CHEBI:57305"/>
        <dbReference type="ChEBI" id="CHEBI:58681"/>
        <dbReference type="ChEBI" id="CHEBI:143788"/>
        <dbReference type="ChEBI" id="CHEBI:456216"/>
        <dbReference type="EC" id="6.3.4.13"/>
    </reaction>
</comment>
<dbReference type="Pfam" id="PF02844">
    <property type="entry name" value="GARS_N"/>
    <property type="match status" value="1"/>
</dbReference>
<comment type="pathway">
    <text evidence="3 17">Purine metabolism; IMP biosynthesis via de novo pathway; N(1)-(5-phospho-D-ribosyl)glycinamide from 5-phospho-alpha-D-ribose 1-diphosphate: step 2/2.</text>
</comment>
<evidence type="ECO:0000256" key="4">
    <source>
        <dbReference type="ARBA" id="ARBA00013255"/>
    </source>
</evidence>
<accession>A0A1C7AG00</accession>
<evidence type="ECO:0000256" key="3">
    <source>
        <dbReference type="ARBA" id="ARBA00005174"/>
    </source>
</evidence>
<dbReference type="EC" id="6.3.4.13" evidence="4 17"/>
<evidence type="ECO:0000256" key="17">
    <source>
        <dbReference type="HAMAP-Rule" id="MF_00138"/>
    </source>
</evidence>
<dbReference type="InterPro" id="IPR020562">
    <property type="entry name" value="PRibGlycinamide_synth_N"/>
</dbReference>
<evidence type="ECO:0000256" key="6">
    <source>
        <dbReference type="ARBA" id="ARBA00022598"/>
    </source>
</evidence>
<dbReference type="SUPFAM" id="SSF56059">
    <property type="entry name" value="Glutathione synthetase ATP-binding domain-like"/>
    <property type="match status" value="1"/>
</dbReference>
<protein>
    <recommendedName>
        <fullName evidence="5 17">Phosphoribosylamine--glycine ligase</fullName>
        <ecNumber evidence="4 17">6.3.4.13</ecNumber>
    </recommendedName>
    <alternativeName>
        <fullName evidence="16 17">GARS</fullName>
    </alternativeName>
    <alternativeName>
        <fullName evidence="14 17">Glycinamide ribonucleotide synthetase</fullName>
    </alternativeName>
    <alternativeName>
        <fullName evidence="15 17">Phosphoribosylglycinamide synthetase</fullName>
    </alternativeName>
</protein>
<dbReference type="NCBIfam" id="TIGR00877">
    <property type="entry name" value="purD"/>
    <property type="match status" value="1"/>
</dbReference>
<evidence type="ECO:0000256" key="12">
    <source>
        <dbReference type="ARBA" id="ARBA00023211"/>
    </source>
</evidence>
<dbReference type="GO" id="GO:0009113">
    <property type="term" value="P:purine nucleobase biosynthetic process"/>
    <property type="evidence" value="ECO:0007669"/>
    <property type="project" value="InterPro"/>
</dbReference>
<name>A0A1C7AG00_9GAMM</name>
<sequence>MALSVLIVGGGGREHAFAWKIAQSARVGRIWVAPGNAGTAREPKCENVAIGAEDVESLLEFARRRKVDLTVVGPEAPLVAGIVDRFNAAGLRCFGPSARAARLEGSKAYAKDFLARYRIPTAGYGTFERTDEAIGFIRQLGAPVVVKADGLAAGKGVIVAQTEDEAVAAVRDMLEARTFGAAGARVVIEEFLEGEEASFIAMIDGTHVLALATSQDHKRALDGDRGPNTGGMGAYSPAPVVTAELHARVLREVMEPTVRGLQAEGEHYVGFLYAGLMIAADGTPRVLEFNCRFGDPETQPVLMRLRSDLVDLILAALEGRLDGIDVRWDSRVALGVVMAAGGYPGTYNKGDAIAGLPADDAGDVKVFHAGTAERDGKVLTSGGRVLCVTALGATVAAAQARAYEVVRRIRWRDVHYRTDIGYRAIARTGS</sequence>
<dbReference type="PROSITE" id="PS00184">
    <property type="entry name" value="GARS"/>
    <property type="match status" value="1"/>
</dbReference>
<keyword evidence="21" id="KW-1185">Reference proteome</keyword>
<comment type="cofactor">
    <cofactor evidence="1">
        <name>Mn(2+)</name>
        <dbReference type="ChEBI" id="CHEBI:29035"/>
    </cofactor>
</comment>
<dbReference type="PROSITE" id="PS50975">
    <property type="entry name" value="ATP_GRASP"/>
    <property type="match status" value="1"/>
</dbReference>
<dbReference type="Pfam" id="PF01071">
    <property type="entry name" value="GARS_A"/>
    <property type="match status" value="1"/>
</dbReference>
<dbReference type="InterPro" id="IPR020560">
    <property type="entry name" value="PRibGlycinamide_synth_C-dom"/>
</dbReference>
<dbReference type="AlphaFoldDB" id="A0A1C7AG00"/>
<dbReference type="InterPro" id="IPR020561">
    <property type="entry name" value="PRibGlycinamid_synth_ATP-grasp"/>
</dbReference>
<dbReference type="UniPathway" id="UPA00074">
    <property type="reaction ID" value="UER00125"/>
</dbReference>
<proteinExistence type="inferred from homology"/>
<organism evidence="20 21">
    <name type="scientific">Sulfurifustis variabilis</name>
    <dbReference type="NCBI Taxonomy" id="1675686"/>
    <lineage>
        <taxon>Bacteria</taxon>
        <taxon>Pseudomonadati</taxon>
        <taxon>Pseudomonadota</taxon>
        <taxon>Gammaproteobacteria</taxon>
        <taxon>Acidiferrobacterales</taxon>
        <taxon>Acidiferrobacteraceae</taxon>
        <taxon>Sulfurifustis</taxon>
    </lineage>
</organism>
<evidence type="ECO:0000256" key="8">
    <source>
        <dbReference type="ARBA" id="ARBA00022741"/>
    </source>
</evidence>
<keyword evidence="10 18" id="KW-0067">ATP-binding</keyword>
<dbReference type="InterPro" id="IPR000115">
    <property type="entry name" value="PRibGlycinamide_synth"/>
</dbReference>
<dbReference type="GO" id="GO:0004637">
    <property type="term" value="F:phosphoribosylamine-glycine ligase activity"/>
    <property type="evidence" value="ECO:0007669"/>
    <property type="project" value="UniProtKB-UniRule"/>
</dbReference>
<dbReference type="KEGG" id="sva:SVA_3834"/>
<dbReference type="PANTHER" id="PTHR43472">
    <property type="entry name" value="PHOSPHORIBOSYLAMINE--GLYCINE LIGASE"/>
    <property type="match status" value="1"/>
</dbReference>
<dbReference type="PANTHER" id="PTHR43472:SF1">
    <property type="entry name" value="PHOSPHORIBOSYLAMINE--GLYCINE LIGASE, CHLOROPLASTIC"/>
    <property type="match status" value="1"/>
</dbReference>
<keyword evidence="8 18" id="KW-0547">Nucleotide-binding</keyword>
<dbReference type="Proteomes" id="UP000218899">
    <property type="component" value="Chromosome"/>
</dbReference>
<evidence type="ECO:0000313" key="20">
    <source>
        <dbReference type="EMBL" id="BAU50368.1"/>
    </source>
</evidence>
<dbReference type="HAMAP" id="MF_00138">
    <property type="entry name" value="GARS"/>
    <property type="match status" value="1"/>
</dbReference>
<evidence type="ECO:0000256" key="1">
    <source>
        <dbReference type="ARBA" id="ARBA00001936"/>
    </source>
</evidence>
<dbReference type="FunFam" id="3.30.470.20:FF:000031">
    <property type="entry name" value="Phosphoribosylamine--glycine ligase"/>
    <property type="match status" value="1"/>
</dbReference>
<keyword evidence="12" id="KW-0464">Manganese</keyword>
<evidence type="ECO:0000259" key="19">
    <source>
        <dbReference type="PROSITE" id="PS50975"/>
    </source>
</evidence>
<evidence type="ECO:0000256" key="11">
    <source>
        <dbReference type="ARBA" id="ARBA00022842"/>
    </source>
</evidence>
<comment type="similarity">
    <text evidence="13 17">Belongs to the GARS family.</text>
</comment>
<dbReference type="InterPro" id="IPR037123">
    <property type="entry name" value="PRibGlycinamide_synth_C_sf"/>
</dbReference>
<dbReference type="SMART" id="SM01209">
    <property type="entry name" value="GARS_A"/>
    <property type="match status" value="1"/>
</dbReference>
<dbReference type="Gene3D" id="3.40.50.20">
    <property type="match status" value="1"/>
</dbReference>
<dbReference type="EMBL" id="AP014936">
    <property type="protein sequence ID" value="BAU50368.1"/>
    <property type="molecule type" value="Genomic_DNA"/>
</dbReference>
<dbReference type="FunFam" id="3.30.1490.20:FF:000006">
    <property type="entry name" value="phosphoribosylamine--glycine ligase, chloroplastic-like"/>
    <property type="match status" value="1"/>
</dbReference>
<dbReference type="SUPFAM" id="SSF51246">
    <property type="entry name" value="Rudiment single hybrid motif"/>
    <property type="match status" value="1"/>
</dbReference>
<dbReference type="SMART" id="SM01210">
    <property type="entry name" value="GARS_C"/>
    <property type="match status" value="1"/>
</dbReference>
<dbReference type="InterPro" id="IPR016185">
    <property type="entry name" value="PreATP-grasp_dom_sf"/>
</dbReference>
<dbReference type="FunFam" id="3.40.50.20:FF:000006">
    <property type="entry name" value="Phosphoribosylamine--glycine ligase, chloroplastic"/>
    <property type="match status" value="1"/>
</dbReference>
<dbReference type="GO" id="GO:0005524">
    <property type="term" value="F:ATP binding"/>
    <property type="evidence" value="ECO:0007669"/>
    <property type="project" value="UniProtKB-UniRule"/>
</dbReference>
<dbReference type="GO" id="GO:0046872">
    <property type="term" value="F:metal ion binding"/>
    <property type="evidence" value="ECO:0007669"/>
    <property type="project" value="UniProtKB-KW"/>
</dbReference>
<comment type="cofactor">
    <cofactor evidence="2">
        <name>Mg(2+)</name>
        <dbReference type="ChEBI" id="CHEBI:18420"/>
    </cofactor>
</comment>
<dbReference type="InterPro" id="IPR011054">
    <property type="entry name" value="Rudment_hybrid_motif"/>
</dbReference>
<evidence type="ECO:0000256" key="18">
    <source>
        <dbReference type="PROSITE-ProRule" id="PRU00409"/>
    </source>
</evidence>
<evidence type="ECO:0000256" key="10">
    <source>
        <dbReference type="ARBA" id="ARBA00022840"/>
    </source>
</evidence>
<dbReference type="Gene3D" id="3.90.600.10">
    <property type="entry name" value="Phosphoribosylglycinamide synthetase, C-terminal domain"/>
    <property type="match status" value="1"/>
</dbReference>
<evidence type="ECO:0000256" key="2">
    <source>
        <dbReference type="ARBA" id="ARBA00001946"/>
    </source>
</evidence>
<evidence type="ECO:0000256" key="7">
    <source>
        <dbReference type="ARBA" id="ARBA00022723"/>
    </source>
</evidence>
<evidence type="ECO:0000256" key="5">
    <source>
        <dbReference type="ARBA" id="ARBA00020605"/>
    </source>
</evidence>
<dbReference type="InterPro" id="IPR013815">
    <property type="entry name" value="ATP_grasp_subdomain_1"/>
</dbReference>
<keyword evidence="6 17" id="KW-0436">Ligase</keyword>
<dbReference type="GO" id="GO:0006189">
    <property type="term" value="P:'de novo' IMP biosynthetic process"/>
    <property type="evidence" value="ECO:0007669"/>
    <property type="project" value="UniProtKB-UniRule"/>
</dbReference>
<dbReference type="SUPFAM" id="SSF52440">
    <property type="entry name" value="PreATP-grasp domain"/>
    <property type="match status" value="1"/>
</dbReference>